<dbReference type="GeneID" id="54557709"/>
<evidence type="ECO:0000313" key="6">
    <source>
        <dbReference type="EMBL" id="KAF2171176.1"/>
    </source>
</evidence>
<organism evidence="6 7">
    <name type="scientific">Zasmidium cellare ATCC 36951</name>
    <dbReference type="NCBI Taxonomy" id="1080233"/>
    <lineage>
        <taxon>Eukaryota</taxon>
        <taxon>Fungi</taxon>
        <taxon>Dikarya</taxon>
        <taxon>Ascomycota</taxon>
        <taxon>Pezizomycotina</taxon>
        <taxon>Dothideomycetes</taxon>
        <taxon>Dothideomycetidae</taxon>
        <taxon>Mycosphaerellales</taxon>
        <taxon>Mycosphaerellaceae</taxon>
        <taxon>Zasmidium</taxon>
    </lineage>
</organism>
<accession>A0A6A6D0K3</accession>
<reference evidence="6" key="1">
    <citation type="journal article" date="2020" name="Stud. Mycol.">
        <title>101 Dothideomycetes genomes: a test case for predicting lifestyles and emergence of pathogens.</title>
        <authorList>
            <person name="Haridas S."/>
            <person name="Albert R."/>
            <person name="Binder M."/>
            <person name="Bloem J."/>
            <person name="Labutti K."/>
            <person name="Salamov A."/>
            <person name="Andreopoulos B."/>
            <person name="Baker S."/>
            <person name="Barry K."/>
            <person name="Bills G."/>
            <person name="Bluhm B."/>
            <person name="Cannon C."/>
            <person name="Castanera R."/>
            <person name="Culley D."/>
            <person name="Daum C."/>
            <person name="Ezra D."/>
            <person name="Gonzalez J."/>
            <person name="Henrissat B."/>
            <person name="Kuo A."/>
            <person name="Liang C."/>
            <person name="Lipzen A."/>
            <person name="Lutzoni F."/>
            <person name="Magnuson J."/>
            <person name="Mondo S."/>
            <person name="Nolan M."/>
            <person name="Ohm R."/>
            <person name="Pangilinan J."/>
            <person name="Park H.-J."/>
            <person name="Ramirez L."/>
            <person name="Alfaro M."/>
            <person name="Sun H."/>
            <person name="Tritt A."/>
            <person name="Yoshinaga Y."/>
            <person name="Zwiers L.-H."/>
            <person name="Turgeon B."/>
            <person name="Goodwin S."/>
            <person name="Spatafora J."/>
            <person name="Crous P."/>
            <person name="Grigoriev I."/>
        </authorList>
    </citation>
    <scope>NUCLEOTIDE SEQUENCE</scope>
    <source>
        <strain evidence="6">ATCC 36951</strain>
    </source>
</reference>
<feature type="domain" description="BZIP" evidence="5">
    <location>
        <begin position="106"/>
        <end position="156"/>
    </location>
</feature>
<dbReference type="GO" id="GO:0000976">
    <property type="term" value="F:transcription cis-regulatory region binding"/>
    <property type="evidence" value="ECO:0007669"/>
    <property type="project" value="InterPro"/>
</dbReference>
<evidence type="ECO:0000313" key="7">
    <source>
        <dbReference type="Proteomes" id="UP000799537"/>
    </source>
</evidence>
<dbReference type="PANTHER" id="PTHR40621:SF6">
    <property type="entry name" value="AP-1-LIKE TRANSCRIPTION FACTOR YAP1-RELATED"/>
    <property type="match status" value="1"/>
</dbReference>
<evidence type="ECO:0000256" key="4">
    <source>
        <dbReference type="SAM" id="MobiDB-lite"/>
    </source>
</evidence>
<keyword evidence="7" id="KW-1185">Reference proteome</keyword>
<dbReference type="Pfam" id="PF00170">
    <property type="entry name" value="bZIP_1"/>
    <property type="match status" value="1"/>
</dbReference>
<evidence type="ECO:0000256" key="2">
    <source>
        <dbReference type="ARBA" id="ARBA00023242"/>
    </source>
</evidence>
<keyword evidence="3" id="KW-0175">Coiled coil</keyword>
<dbReference type="PANTHER" id="PTHR40621">
    <property type="entry name" value="TRANSCRIPTION FACTOR KAPC-RELATED"/>
    <property type="match status" value="1"/>
</dbReference>
<dbReference type="CDD" id="cd14688">
    <property type="entry name" value="bZIP_YAP"/>
    <property type="match status" value="1"/>
</dbReference>
<dbReference type="PROSITE" id="PS00036">
    <property type="entry name" value="BZIP_BASIC"/>
    <property type="match status" value="1"/>
</dbReference>
<evidence type="ECO:0000259" key="5">
    <source>
        <dbReference type="PROSITE" id="PS50217"/>
    </source>
</evidence>
<dbReference type="AlphaFoldDB" id="A0A6A6D0K3"/>
<protein>
    <recommendedName>
        <fullName evidence="5">BZIP domain-containing protein</fullName>
    </recommendedName>
</protein>
<dbReference type="Gene3D" id="1.20.5.170">
    <property type="match status" value="1"/>
</dbReference>
<dbReference type="EMBL" id="ML993583">
    <property type="protein sequence ID" value="KAF2171176.1"/>
    <property type="molecule type" value="Genomic_DNA"/>
</dbReference>
<dbReference type="InterPro" id="IPR046347">
    <property type="entry name" value="bZIP_sf"/>
</dbReference>
<name>A0A6A6D0K3_ZASCE</name>
<evidence type="ECO:0000256" key="3">
    <source>
        <dbReference type="SAM" id="Coils"/>
    </source>
</evidence>
<evidence type="ECO:0000256" key="1">
    <source>
        <dbReference type="ARBA" id="ARBA00004123"/>
    </source>
</evidence>
<gene>
    <name evidence="6" type="ORF">M409DRAFT_18293</name>
</gene>
<dbReference type="OrthoDB" id="2593073at2759"/>
<sequence>MEQTFGVGDLAHMDRTRNPSVVFRSLSWHDSTDFISNDTYAAPSQALPQGWHPNEGWPWSEAHNYDQSGLLTPLTPSPWSPSQEVDTGQDVQSAGSKGEKIAAIHEAQKTKRRDQNRTAQRAYRLRRETTLKNLETQVKSLEAKAKILTAENQRLQHLLMMRSSRPEHLPPQPSSPEVEKRSFRSTSPPTVITNGCTLSSIQEDSEGYTLVLRIDGRVDCCPGAAPTYMGIVGGSI</sequence>
<dbReference type="InterPro" id="IPR050936">
    <property type="entry name" value="AP-1-like"/>
</dbReference>
<dbReference type="InterPro" id="IPR004827">
    <property type="entry name" value="bZIP"/>
</dbReference>
<dbReference type="SUPFAM" id="SSF57959">
    <property type="entry name" value="Leucine zipper domain"/>
    <property type="match status" value="1"/>
</dbReference>
<dbReference type="Proteomes" id="UP000799537">
    <property type="component" value="Unassembled WGS sequence"/>
</dbReference>
<feature type="region of interest" description="Disordered" evidence="4">
    <location>
        <begin position="165"/>
        <end position="190"/>
    </location>
</feature>
<feature type="coiled-coil region" evidence="3">
    <location>
        <begin position="124"/>
        <end position="158"/>
    </location>
</feature>
<dbReference type="GO" id="GO:0001228">
    <property type="term" value="F:DNA-binding transcription activator activity, RNA polymerase II-specific"/>
    <property type="evidence" value="ECO:0007669"/>
    <property type="project" value="TreeGrafter"/>
</dbReference>
<comment type="subcellular location">
    <subcellularLocation>
        <location evidence="1">Nucleus</location>
    </subcellularLocation>
</comment>
<proteinExistence type="predicted"/>
<dbReference type="RefSeq" id="XP_033672065.1">
    <property type="nucleotide sequence ID" value="XM_033804437.1"/>
</dbReference>
<dbReference type="PROSITE" id="PS50217">
    <property type="entry name" value="BZIP"/>
    <property type="match status" value="1"/>
</dbReference>
<keyword evidence="2" id="KW-0539">Nucleus</keyword>
<dbReference type="GO" id="GO:0090575">
    <property type="term" value="C:RNA polymerase II transcription regulator complex"/>
    <property type="evidence" value="ECO:0007669"/>
    <property type="project" value="TreeGrafter"/>
</dbReference>
<dbReference type="SMART" id="SM00338">
    <property type="entry name" value="BRLZ"/>
    <property type="match status" value="1"/>
</dbReference>